<dbReference type="SUPFAM" id="SSF53474">
    <property type="entry name" value="alpha/beta-Hydrolases"/>
    <property type="match status" value="1"/>
</dbReference>
<dbReference type="KEGG" id="ngg:RG540_CH10150"/>
<sequence length="301" mass="33842">MCPATPQRLRLSGGTELSFIRAGETSRPAVLLLHGFPNSSRMFREVIPQLSQIAHVIAPDLPGFGQSDVLPRVSFSDFGEAIRELLDRLEVGPRYVYLHDFGAPVGLHIAMNAPEQVLGLIIQNANAHRTGLGPEWAATQAFWADPSPENEAAATTHLTFEGTRDQYVAGVPRDVAARIPAEYWEEDWRIMCLPGRTEVQRALVADYGNHVARFDAIAEYLARRQPPSLMVWGRHDAFFDLAEVLSWMRALPRMETHVLDAGHLLFETHAAEAAALIFDFIRRTNQQRECGEYDRYRQDGR</sequence>
<dbReference type="InterPro" id="IPR029058">
    <property type="entry name" value="AB_hydrolase_fold"/>
</dbReference>
<dbReference type="AlphaFoldDB" id="A0A068SLU7"/>
<evidence type="ECO:0000259" key="1">
    <source>
        <dbReference type="Pfam" id="PF00561"/>
    </source>
</evidence>
<keyword evidence="3" id="KW-1185">Reference proteome</keyword>
<dbReference type="eggNOG" id="COG1073">
    <property type="taxonomic scope" value="Bacteria"/>
</dbReference>
<dbReference type="PRINTS" id="PR00412">
    <property type="entry name" value="EPOXHYDRLASE"/>
</dbReference>
<reference evidence="3" key="1">
    <citation type="journal article" date="2014" name="BMC Genomics">
        <title>Genome sequencing of two Neorhizobium galegae strains reveals a noeT gene responsible for the unusual acetylation of the nodulation factors.</title>
        <authorList>
            <person name="Osterman J."/>
            <person name="Marsh J."/>
            <person name="Laine P.K."/>
            <person name="Zeng Z."/>
            <person name="Alatalo E."/>
            <person name="Sullivan J.T."/>
            <person name="Young J.P."/>
            <person name="Thomas-Oates J."/>
            <person name="Paulin L."/>
            <person name="Lindstrom K."/>
        </authorList>
    </citation>
    <scope>NUCLEOTIDE SEQUENCE [LARGE SCALE GENOMIC DNA]</scope>
    <source>
        <strain evidence="3">HAMBI 540</strain>
    </source>
</reference>
<evidence type="ECO:0000313" key="3">
    <source>
        <dbReference type="Proteomes" id="UP000028181"/>
    </source>
</evidence>
<evidence type="ECO:0000313" key="2">
    <source>
        <dbReference type="EMBL" id="CDN47203.1"/>
    </source>
</evidence>
<dbReference type="GO" id="GO:0004301">
    <property type="term" value="F:epoxide hydrolase activity"/>
    <property type="evidence" value="ECO:0007669"/>
    <property type="project" value="TreeGrafter"/>
</dbReference>
<dbReference type="Pfam" id="PF00561">
    <property type="entry name" value="Abhydrolase_1"/>
    <property type="match status" value="1"/>
</dbReference>
<dbReference type="InterPro" id="IPR000073">
    <property type="entry name" value="AB_hydrolase_1"/>
</dbReference>
<dbReference type="PANTHER" id="PTHR42977:SF1">
    <property type="entry name" value="BLR6576 PROTEIN"/>
    <property type="match status" value="1"/>
</dbReference>
<dbReference type="InterPro" id="IPR000639">
    <property type="entry name" value="Epox_hydrolase-like"/>
</dbReference>
<dbReference type="PANTHER" id="PTHR42977">
    <property type="entry name" value="HYDROLASE-RELATED"/>
    <property type="match status" value="1"/>
</dbReference>
<dbReference type="PRINTS" id="PR00111">
    <property type="entry name" value="ABHYDROLASE"/>
</dbReference>
<proteinExistence type="predicted"/>
<dbReference type="InterPro" id="IPR051340">
    <property type="entry name" value="Haloalkane_dehalogenase"/>
</dbReference>
<dbReference type="Proteomes" id="UP000028181">
    <property type="component" value="Chromosome I"/>
</dbReference>
<feature type="domain" description="AB hydrolase-1" evidence="1">
    <location>
        <begin position="28"/>
        <end position="270"/>
    </location>
</feature>
<accession>A0A068SLU7</accession>
<gene>
    <name evidence="2" type="ORF">RG540_CH10150</name>
</gene>
<dbReference type="Gene3D" id="3.40.50.1820">
    <property type="entry name" value="alpha/beta hydrolase"/>
    <property type="match status" value="1"/>
</dbReference>
<name>A0A068SLU7_NEOGA</name>
<dbReference type="EMBL" id="HG938353">
    <property type="protein sequence ID" value="CDN47203.1"/>
    <property type="molecule type" value="Genomic_DNA"/>
</dbReference>
<dbReference type="OrthoDB" id="9799612at2"/>
<organism evidence="2 3">
    <name type="scientific">Neorhizobium galegae bv. orientalis str. HAMBI 540</name>
    <dbReference type="NCBI Taxonomy" id="1028800"/>
    <lineage>
        <taxon>Bacteria</taxon>
        <taxon>Pseudomonadati</taxon>
        <taxon>Pseudomonadota</taxon>
        <taxon>Alphaproteobacteria</taxon>
        <taxon>Hyphomicrobiales</taxon>
        <taxon>Rhizobiaceae</taxon>
        <taxon>Rhizobium/Agrobacterium group</taxon>
        <taxon>Neorhizobium</taxon>
    </lineage>
</organism>
<keyword evidence="2" id="KW-0378">Hydrolase</keyword>
<dbReference type="HOGENOM" id="CLU_020336_35_0_5"/>
<protein>
    <submittedName>
        <fullName evidence="2">Putative hydrolase</fullName>
    </submittedName>
</protein>
<dbReference type="PATRIC" id="fig|1028800.3.peg.1030"/>